<keyword evidence="2" id="KW-1185">Reference proteome</keyword>
<protein>
    <submittedName>
        <fullName evidence="1">Uncharacterized protein</fullName>
    </submittedName>
</protein>
<sequence>MSKISAATAALELTKMVLIIAANTTCRMVSVGKSEIVKQYQEYQHRGTPQQQEAIKLFREMTLKGIAMAKPGLKSAVGKIGEAKQKVEQKAAEKSPSDKPKK</sequence>
<dbReference type="Proteomes" id="UP001152799">
    <property type="component" value="Chromosome 9"/>
</dbReference>
<evidence type="ECO:0000313" key="1">
    <source>
        <dbReference type="EMBL" id="CAG9773714.1"/>
    </source>
</evidence>
<dbReference type="OrthoDB" id="6769689at2759"/>
<dbReference type="AlphaFoldDB" id="A0A9N9MZ93"/>
<dbReference type="EMBL" id="OU892285">
    <property type="protein sequence ID" value="CAG9773714.1"/>
    <property type="molecule type" value="Genomic_DNA"/>
</dbReference>
<gene>
    <name evidence="1" type="ORF">CEUTPL_LOCUS14100</name>
</gene>
<name>A0A9N9MZ93_9CUCU</name>
<evidence type="ECO:0000313" key="2">
    <source>
        <dbReference type="Proteomes" id="UP001152799"/>
    </source>
</evidence>
<accession>A0A9N9MZ93</accession>
<proteinExistence type="predicted"/>
<organism evidence="1 2">
    <name type="scientific">Ceutorhynchus assimilis</name>
    <name type="common">cabbage seed weevil</name>
    <dbReference type="NCBI Taxonomy" id="467358"/>
    <lineage>
        <taxon>Eukaryota</taxon>
        <taxon>Metazoa</taxon>
        <taxon>Ecdysozoa</taxon>
        <taxon>Arthropoda</taxon>
        <taxon>Hexapoda</taxon>
        <taxon>Insecta</taxon>
        <taxon>Pterygota</taxon>
        <taxon>Neoptera</taxon>
        <taxon>Endopterygota</taxon>
        <taxon>Coleoptera</taxon>
        <taxon>Polyphaga</taxon>
        <taxon>Cucujiformia</taxon>
        <taxon>Curculionidae</taxon>
        <taxon>Ceutorhynchinae</taxon>
        <taxon>Ceutorhynchus</taxon>
    </lineage>
</organism>
<reference evidence="1" key="1">
    <citation type="submission" date="2022-01" db="EMBL/GenBank/DDBJ databases">
        <authorList>
            <person name="King R."/>
        </authorList>
    </citation>
    <scope>NUCLEOTIDE SEQUENCE</scope>
</reference>